<dbReference type="RefSeq" id="WP_132807786.1">
    <property type="nucleotide sequence ID" value="NZ_SMAK01000015.1"/>
</dbReference>
<dbReference type="OrthoDB" id="7432673at2"/>
<dbReference type="EMBL" id="SMAK01000015">
    <property type="protein sequence ID" value="TCT04523.1"/>
    <property type="molecule type" value="Genomic_DNA"/>
</dbReference>
<organism evidence="2 3">
    <name type="scientific">Tepidamorphus gemmatus</name>
    <dbReference type="NCBI Taxonomy" id="747076"/>
    <lineage>
        <taxon>Bacteria</taxon>
        <taxon>Pseudomonadati</taxon>
        <taxon>Pseudomonadota</taxon>
        <taxon>Alphaproteobacteria</taxon>
        <taxon>Hyphomicrobiales</taxon>
        <taxon>Tepidamorphaceae</taxon>
        <taxon>Tepidamorphus</taxon>
    </lineage>
</organism>
<accession>A0A4R3LVD9</accession>
<comment type="caution">
    <text evidence="2">The sequence shown here is derived from an EMBL/GenBank/DDBJ whole genome shotgun (WGS) entry which is preliminary data.</text>
</comment>
<reference evidence="2 3" key="1">
    <citation type="submission" date="2019-03" db="EMBL/GenBank/DDBJ databases">
        <title>Genomic Encyclopedia of Type Strains, Phase IV (KMG-IV): sequencing the most valuable type-strain genomes for metagenomic binning, comparative biology and taxonomic classification.</title>
        <authorList>
            <person name="Goeker M."/>
        </authorList>
    </citation>
    <scope>NUCLEOTIDE SEQUENCE [LARGE SCALE GENOMIC DNA]</scope>
    <source>
        <strain evidence="2 3">DSM 19345</strain>
    </source>
</reference>
<dbReference type="AlphaFoldDB" id="A0A4R3LVD9"/>
<feature type="compositionally biased region" description="Low complexity" evidence="1">
    <location>
        <begin position="212"/>
        <end position="224"/>
    </location>
</feature>
<feature type="compositionally biased region" description="Basic and acidic residues" evidence="1">
    <location>
        <begin position="169"/>
        <end position="178"/>
    </location>
</feature>
<feature type="region of interest" description="Disordered" evidence="1">
    <location>
        <begin position="163"/>
        <end position="224"/>
    </location>
</feature>
<feature type="compositionally biased region" description="Basic and acidic residues" evidence="1">
    <location>
        <begin position="189"/>
        <end position="198"/>
    </location>
</feature>
<protein>
    <submittedName>
        <fullName evidence="2">Uncharacterized protein</fullName>
    </submittedName>
</protein>
<gene>
    <name evidence="2" type="ORF">EDC22_1152</name>
</gene>
<keyword evidence="3" id="KW-1185">Reference proteome</keyword>
<sequence length="224" mass="23983">MTGKKSAKEAMPATVVANDPDDLKGTLKNIGGSRSDHWNNILANQTVQALWLKHSDPATRDKQYSATIAALVGIGPKDELEGMMAAQLIAAHNAAMECYRRAMIGEQTFEGRRENLAQANKLSRTYATLLEALNRHRGKGQQKVTVEHVHVHSGGQAVVGVVEPAGGGDRTKSEDQPHAKPIAHAPEPAMRRPDEGREAVPVAGDAERSLPAARRAVAGRAEGQ</sequence>
<evidence type="ECO:0000313" key="2">
    <source>
        <dbReference type="EMBL" id="TCT04523.1"/>
    </source>
</evidence>
<dbReference type="Proteomes" id="UP000295678">
    <property type="component" value="Unassembled WGS sequence"/>
</dbReference>
<proteinExistence type="predicted"/>
<evidence type="ECO:0000256" key="1">
    <source>
        <dbReference type="SAM" id="MobiDB-lite"/>
    </source>
</evidence>
<name>A0A4R3LVD9_9HYPH</name>
<evidence type="ECO:0000313" key="3">
    <source>
        <dbReference type="Proteomes" id="UP000295678"/>
    </source>
</evidence>